<protein>
    <submittedName>
        <fullName evidence="1">Uncharacterized protein</fullName>
    </submittedName>
</protein>
<dbReference type="RefSeq" id="WP_262170167.1">
    <property type="nucleotide sequence ID" value="NZ_CP104965.1"/>
</dbReference>
<dbReference type="EMBL" id="CP104965">
    <property type="protein sequence ID" value="UXN70887.1"/>
    <property type="molecule type" value="Genomic_DNA"/>
</dbReference>
<reference evidence="1 2" key="1">
    <citation type="submission" date="2022-09" db="EMBL/GenBank/DDBJ databases">
        <title>Interaction between co-microsymbionts with complementary sets of symbiotic genes in legume-rhizobium systems.</title>
        <authorList>
            <person name="Safronova V."/>
            <person name="Sazanova A."/>
            <person name="Afonin A."/>
            <person name="Chirak E."/>
        </authorList>
    </citation>
    <scope>NUCLEOTIDE SEQUENCE [LARGE SCALE GENOMIC DNA]</scope>
    <source>
        <strain evidence="1 2">A18/4-1</strain>
    </source>
</reference>
<gene>
    <name evidence="1" type="ORF">N8A98_06785</name>
</gene>
<keyword evidence="2" id="KW-1185">Reference proteome</keyword>
<name>A0ABY6CHW4_9HYPH</name>
<evidence type="ECO:0000313" key="2">
    <source>
        <dbReference type="Proteomes" id="UP001061862"/>
    </source>
</evidence>
<organism evidence="1 2">
    <name type="scientific">Devosia neptuniae</name>
    <dbReference type="NCBI Taxonomy" id="191302"/>
    <lineage>
        <taxon>Bacteria</taxon>
        <taxon>Pseudomonadati</taxon>
        <taxon>Pseudomonadota</taxon>
        <taxon>Alphaproteobacteria</taxon>
        <taxon>Hyphomicrobiales</taxon>
        <taxon>Devosiaceae</taxon>
        <taxon>Devosia</taxon>
    </lineage>
</organism>
<dbReference type="Proteomes" id="UP001061862">
    <property type="component" value="Chromosome"/>
</dbReference>
<proteinExistence type="predicted"/>
<evidence type="ECO:0000313" key="1">
    <source>
        <dbReference type="EMBL" id="UXN70887.1"/>
    </source>
</evidence>
<sequence>MSLVYKADNVVVNLTGYTAEMAITWPASYNKALGSIAAGGVELTGAITALSGLIEFHLDGNSVGGTPNTTDNIPKINDATYAVRITAPDGCLQTILTGGIRVYQNQFEAAE</sequence>
<accession>A0ABY6CHW4</accession>